<reference evidence="1 2" key="1">
    <citation type="submission" date="2023-11" db="EMBL/GenBank/DDBJ databases">
        <authorList>
            <person name="Hedman E."/>
            <person name="Englund M."/>
            <person name="Stromberg M."/>
            <person name="Nyberg Akerstrom W."/>
            <person name="Nylinder S."/>
            <person name="Jareborg N."/>
            <person name="Kallberg Y."/>
            <person name="Kronander E."/>
        </authorList>
    </citation>
    <scope>NUCLEOTIDE SEQUENCE [LARGE SCALE GENOMIC DNA]</scope>
</reference>
<accession>A0AAV1LZ89</accession>
<dbReference type="EMBL" id="CAVLGL010000115">
    <property type="protein sequence ID" value="CAK1600314.1"/>
    <property type="molecule type" value="Genomic_DNA"/>
</dbReference>
<organism evidence="1 2">
    <name type="scientific">Parnassius mnemosyne</name>
    <name type="common">clouded apollo</name>
    <dbReference type="NCBI Taxonomy" id="213953"/>
    <lineage>
        <taxon>Eukaryota</taxon>
        <taxon>Metazoa</taxon>
        <taxon>Ecdysozoa</taxon>
        <taxon>Arthropoda</taxon>
        <taxon>Hexapoda</taxon>
        <taxon>Insecta</taxon>
        <taxon>Pterygota</taxon>
        <taxon>Neoptera</taxon>
        <taxon>Endopterygota</taxon>
        <taxon>Lepidoptera</taxon>
        <taxon>Glossata</taxon>
        <taxon>Ditrysia</taxon>
        <taxon>Papilionoidea</taxon>
        <taxon>Papilionidae</taxon>
        <taxon>Parnassiinae</taxon>
        <taxon>Parnassini</taxon>
        <taxon>Parnassius</taxon>
        <taxon>Driopa</taxon>
    </lineage>
</organism>
<dbReference type="AlphaFoldDB" id="A0AAV1LZ89"/>
<proteinExistence type="predicted"/>
<gene>
    <name evidence="1" type="ORF">PARMNEM_LOCUS19089</name>
</gene>
<name>A0AAV1LZ89_9NEOP</name>
<keyword evidence="2" id="KW-1185">Reference proteome</keyword>
<comment type="caution">
    <text evidence="1">The sequence shown here is derived from an EMBL/GenBank/DDBJ whole genome shotgun (WGS) entry which is preliminary data.</text>
</comment>
<evidence type="ECO:0000313" key="2">
    <source>
        <dbReference type="Proteomes" id="UP001314205"/>
    </source>
</evidence>
<dbReference type="Proteomes" id="UP001314205">
    <property type="component" value="Unassembled WGS sequence"/>
</dbReference>
<protein>
    <submittedName>
        <fullName evidence="1">Uncharacterized protein</fullName>
    </submittedName>
</protein>
<sequence>MCVREIWRLGLIQAIPSNWASESSSLCRDGSDSLQNFHWTALARNQNARVPEGRRTSFSPILPMVSDFALAITLLKDLEAKLYFFLSMVVFTPRVAEAAAQA</sequence>
<evidence type="ECO:0000313" key="1">
    <source>
        <dbReference type="EMBL" id="CAK1600314.1"/>
    </source>
</evidence>